<dbReference type="Gene3D" id="2.60.40.840">
    <property type="match status" value="1"/>
</dbReference>
<dbReference type="EMBL" id="QCYY01003269">
    <property type="protein sequence ID" value="ROT64324.1"/>
    <property type="molecule type" value="Genomic_DNA"/>
</dbReference>
<sequence>MVNAIKVFKKQSPNEKITAYLSRRDFSDRRTHTEPVDGVVVVDADYLQGRKVFTRVVLTYRYGREEDEVMGLKFSKEFELVHAEVVPPDGEKGLSALQEKIVKKVGGNAIPFSVALPDPAPCSVALDPGSDESSKMLGVSYELSFYVSGDKEEDPKPADTVTFSVRKVQFAPIDPDHRQPQLLVRRNYTLSPGSLVLDISLGRDIYFHGDEIEAHVTIANSSKKTVKAIGADVIQHVDITMTNMYYTRVVASLESRDGCPVIPGATLSRSIGLRPLVANTSRFGVALDGHAKDKDASLGSSTICNASCSVNDCLGILVSYSFRLRLNCGAIGGEISCELPFKLMHPDPSAPTVEDDLDIEDFTRLRRGKSFEALEE</sequence>
<dbReference type="STRING" id="6689.A0A3R7NQV3"/>
<comment type="caution">
    <text evidence="4">The sequence shown here is derived from an EMBL/GenBank/DDBJ whole genome shotgun (WGS) entry which is preliminary data.</text>
</comment>
<reference evidence="4 5" key="2">
    <citation type="submission" date="2019-01" db="EMBL/GenBank/DDBJ databases">
        <title>The decoding of complex shrimp genome reveals the adaptation for benthos swimmer, frequently molting mechanism and breeding impact on genome.</title>
        <authorList>
            <person name="Sun Y."/>
            <person name="Gao Y."/>
            <person name="Yu Y."/>
        </authorList>
    </citation>
    <scope>NUCLEOTIDE SEQUENCE [LARGE SCALE GENOMIC DNA]</scope>
    <source>
        <tissue evidence="4">Muscle</tissue>
    </source>
</reference>
<comment type="similarity">
    <text evidence="1">Belongs to the arrestin family.</text>
</comment>
<dbReference type="GO" id="GO:0002031">
    <property type="term" value="P:G protein-coupled receptor internalization"/>
    <property type="evidence" value="ECO:0007669"/>
    <property type="project" value="TreeGrafter"/>
</dbReference>
<evidence type="ECO:0000256" key="2">
    <source>
        <dbReference type="ARBA" id="ARBA00022606"/>
    </source>
</evidence>
<keyword evidence="2" id="KW-0716">Sensory transduction</keyword>
<dbReference type="GO" id="GO:0001664">
    <property type="term" value="F:G protein-coupled receptor binding"/>
    <property type="evidence" value="ECO:0007669"/>
    <property type="project" value="TreeGrafter"/>
</dbReference>
<proteinExistence type="inferred from homology"/>
<dbReference type="InterPro" id="IPR011022">
    <property type="entry name" value="Arrestin_C-like"/>
</dbReference>
<dbReference type="GO" id="GO:0007608">
    <property type="term" value="P:sensory perception of smell"/>
    <property type="evidence" value="ECO:0007669"/>
    <property type="project" value="UniProtKB-ARBA"/>
</dbReference>
<dbReference type="SUPFAM" id="SSF81296">
    <property type="entry name" value="E set domains"/>
    <property type="match status" value="2"/>
</dbReference>
<dbReference type="FunFam" id="2.60.40.840:FF:000002">
    <property type="entry name" value="Arrestin 3"/>
    <property type="match status" value="1"/>
</dbReference>
<dbReference type="AlphaFoldDB" id="A0A3R7NQV3"/>
<dbReference type="InterPro" id="IPR014752">
    <property type="entry name" value="Arrestin-like_C"/>
</dbReference>
<dbReference type="InterPro" id="IPR000698">
    <property type="entry name" value="Arrestin"/>
</dbReference>
<dbReference type="InterPro" id="IPR011021">
    <property type="entry name" value="Arrestin-like_N"/>
</dbReference>
<protein>
    <recommendedName>
        <fullName evidence="3">Arrestin C-terminal-like domain-containing protein</fullName>
    </recommendedName>
</protein>
<evidence type="ECO:0000259" key="3">
    <source>
        <dbReference type="SMART" id="SM01017"/>
    </source>
</evidence>
<evidence type="ECO:0000313" key="5">
    <source>
        <dbReference type="Proteomes" id="UP000283509"/>
    </source>
</evidence>
<keyword evidence="5" id="KW-1185">Reference proteome</keyword>
<dbReference type="GO" id="GO:0007165">
    <property type="term" value="P:signal transduction"/>
    <property type="evidence" value="ECO:0007669"/>
    <property type="project" value="InterPro"/>
</dbReference>
<reference evidence="4 5" key="1">
    <citation type="submission" date="2018-04" db="EMBL/GenBank/DDBJ databases">
        <authorList>
            <person name="Zhang X."/>
            <person name="Yuan J."/>
            <person name="Li F."/>
            <person name="Xiang J."/>
        </authorList>
    </citation>
    <scope>NUCLEOTIDE SEQUENCE [LARGE SCALE GENOMIC DNA]</scope>
    <source>
        <tissue evidence="4">Muscle</tissue>
    </source>
</reference>
<dbReference type="InterPro" id="IPR014753">
    <property type="entry name" value="Arrestin_N"/>
</dbReference>
<dbReference type="GO" id="GO:0005737">
    <property type="term" value="C:cytoplasm"/>
    <property type="evidence" value="ECO:0007669"/>
    <property type="project" value="TreeGrafter"/>
</dbReference>
<dbReference type="InterPro" id="IPR014756">
    <property type="entry name" value="Ig_E-set"/>
</dbReference>
<evidence type="ECO:0000313" key="4">
    <source>
        <dbReference type="EMBL" id="ROT64324.1"/>
    </source>
</evidence>
<dbReference type="SMART" id="SM01017">
    <property type="entry name" value="Arrestin_C"/>
    <property type="match status" value="1"/>
</dbReference>
<dbReference type="PANTHER" id="PTHR11792">
    <property type="entry name" value="ARRESTIN"/>
    <property type="match status" value="1"/>
</dbReference>
<dbReference type="Pfam" id="PF00339">
    <property type="entry name" value="Arrestin_N"/>
    <property type="match status" value="1"/>
</dbReference>
<dbReference type="Pfam" id="PF02752">
    <property type="entry name" value="Arrestin_C"/>
    <property type="match status" value="1"/>
</dbReference>
<feature type="domain" description="Arrestin C-terminal-like" evidence="3">
    <location>
        <begin position="191"/>
        <end position="348"/>
    </location>
</feature>
<gene>
    <name evidence="4" type="ORF">C7M84_017734</name>
</gene>
<organism evidence="4 5">
    <name type="scientific">Penaeus vannamei</name>
    <name type="common">Whiteleg shrimp</name>
    <name type="synonym">Litopenaeus vannamei</name>
    <dbReference type="NCBI Taxonomy" id="6689"/>
    <lineage>
        <taxon>Eukaryota</taxon>
        <taxon>Metazoa</taxon>
        <taxon>Ecdysozoa</taxon>
        <taxon>Arthropoda</taxon>
        <taxon>Crustacea</taxon>
        <taxon>Multicrustacea</taxon>
        <taxon>Malacostraca</taxon>
        <taxon>Eumalacostraca</taxon>
        <taxon>Eucarida</taxon>
        <taxon>Decapoda</taxon>
        <taxon>Dendrobranchiata</taxon>
        <taxon>Penaeoidea</taxon>
        <taxon>Penaeidae</taxon>
        <taxon>Penaeus</taxon>
    </lineage>
</organism>
<dbReference type="Proteomes" id="UP000283509">
    <property type="component" value="Unassembled WGS sequence"/>
</dbReference>
<dbReference type="GO" id="GO:0045494">
    <property type="term" value="P:photoreceptor cell maintenance"/>
    <property type="evidence" value="ECO:0007669"/>
    <property type="project" value="UniProtKB-ARBA"/>
</dbReference>
<dbReference type="PRINTS" id="PR00309">
    <property type="entry name" value="ARRESTIN"/>
</dbReference>
<dbReference type="Gene3D" id="2.60.40.640">
    <property type="match status" value="1"/>
</dbReference>
<dbReference type="OrthoDB" id="6343967at2759"/>
<name>A0A3R7NQV3_PENVA</name>
<dbReference type="PANTHER" id="PTHR11792:SF23">
    <property type="entry name" value="PHOSRESTIN-1"/>
    <property type="match status" value="1"/>
</dbReference>
<accession>A0A3R7NQV3</accession>
<dbReference type="GO" id="GO:0016060">
    <property type="term" value="P:negative regulation of phospholipase C-activating phototransduction signaling pathway"/>
    <property type="evidence" value="ECO:0007669"/>
    <property type="project" value="UniProtKB-ARBA"/>
</dbReference>
<evidence type="ECO:0000256" key="1">
    <source>
        <dbReference type="ARBA" id="ARBA00005298"/>
    </source>
</evidence>